<evidence type="ECO:0000313" key="3">
    <source>
        <dbReference type="Proteomes" id="UP000290288"/>
    </source>
</evidence>
<name>A0A4Q2DF45_9AGAR</name>
<feature type="compositionally biased region" description="Basic and acidic residues" evidence="1">
    <location>
        <begin position="128"/>
        <end position="156"/>
    </location>
</feature>
<dbReference type="EMBL" id="SDEE01000333">
    <property type="protein sequence ID" value="RXW17536.1"/>
    <property type="molecule type" value="Genomic_DNA"/>
</dbReference>
<dbReference type="Proteomes" id="UP000290288">
    <property type="component" value="Unassembled WGS sequence"/>
</dbReference>
<sequence length="325" mass="35216">MHDDSGVELQDSQDRHVPSASPHTPRKRDYVKTLAELVHQPAFKETGALCPFDEVDARVPENGDDDAGQALPKQVQLVLISCGKASLADKYRNMFELPFRMFTDPEMRLYEALGMGKMGRGGTSGSGDKVHQHAQAHAEVEKETETAENENEKNVEGEPVVRAVSPMATVTRRSFDNGNGSYVRHGLMGGIGMVVMRALKAGMPIWENGGDIAQLGGEFVLGPGVTCVFAHRMQHPKGHAPVLEVLKAANVNIPDEVSRSLGVSGPTSMAMVSESDVSSISFAPPPSDVKEEVEFDIVECIYGSEERIVQNFDVLGVTFTPSAKR</sequence>
<proteinExistence type="predicted"/>
<dbReference type="OrthoDB" id="40334at2759"/>
<dbReference type="AlphaFoldDB" id="A0A4Q2DF45"/>
<evidence type="ECO:0000256" key="1">
    <source>
        <dbReference type="SAM" id="MobiDB-lite"/>
    </source>
</evidence>
<keyword evidence="3" id="KW-1185">Reference proteome</keyword>
<evidence type="ECO:0000313" key="2">
    <source>
        <dbReference type="EMBL" id="RXW17536.1"/>
    </source>
</evidence>
<dbReference type="InterPro" id="IPR032801">
    <property type="entry name" value="PXL2A/B/C"/>
</dbReference>
<comment type="caution">
    <text evidence="2">The sequence shown here is derived from an EMBL/GenBank/DDBJ whole genome shotgun (WGS) entry which is preliminary data.</text>
</comment>
<accession>A0A4Q2DF45</accession>
<dbReference type="Pfam" id="PF13911">
    <property type="entry name" value="AhpC-TSA_2"/>
    <property type="match status" value="1"/>
</dbReference>
<feature type="region of interest" description="Disordered" evidence="1">
    <location>
        <begin position="120"/>
        <end position="156"/>
    </location>
</feature>
<gene>
    <name evidence="2" type="ORF">EST38_g8316</name>
</gene>
<dbReference type="PANTHER" id="PTHR28630">
    <property type="match status" value="1"/>
</dbReference>
<reference evidence="2 3" key="1">
    <citation type="submission" date="2019-01" db="EMBL/GenBank/DDBJ databases">
        <title>Draft genome sequence of Psathyrella aberdarensis IHI B618.</title>
        <authorList>
            <person name="Buettner E."/>
            <person name="Kellner H."/>
        </authorList>
    </citation>
    <scope>NUCLEOTIDE SEQUENCE [LARGE SCALE GENOMIC DNA]</scope>
    <source>
        <strain evidence="2 3">IHI B618</strain>
    </source>
</reference>
<protein>
    <submittedName>
        <fullName evidence="2">Uncharacterized protein</fullName>
    </submittedName>
</protein>
<dbReference type="PANTHER" id="PTHR28630:SF3">
    <property type="entry name" value="PEROXIREDOXIN-LIKE 2C"/>
    <property type="match status" value="1"/>
</dbReference>
<organism evidence="2 3">
    <name type="scientific">Candolleomyces aberdarensis</name>
    <dbReference type="NCBI Taxonomy" id="2316362"/>
    <lineage>
        <taxon>Eukaryota</taxon>
        <taxon>Fungi</taxon>
        <taxon>Dikarya</taxon>
        <taxon>Basidiomycota</taxon>
        <taxon>Agaricomycotina</taxon>
        <taxon>Agaricomycetes</taxon>
        <taxon>Agaricomycetidae</taxon>
        <taxon>Agaricales</taxon>
        <taxon>Agaricineae</taxon>
        <taxon>Psathyrellaceae</taxon>
        <taxon>Candolleomyces</taxon>
    </lineage>
</organism>
<feature type="region of interest" description="Disordered" evidence="1">
    <location>
        <begin position="1"/>
        <end position="28"/>
    </location>
</feature>